<sequence>MWASAKNKLKKFSPSSSRRSRGMASTKDSMSVDSSHRDIDSQEDATPIVPRSRIQGRIRVLTSVEQLVPWNDYEHEALDLLKNQTYHHVRVLDPLFFIKTGLKAGMTRAFSHVGWYDFVGMTEPCSKFLTMEFLMTLSFEEEGNTTYIYFCFFDEQFKLTAKELSVALGFDKKCLLDPSVLTKIYKYIRTTWWNGISEESVSSKNSIVSLHHNTLRMLAKWIAMVVHPRSDLRLCSLPELQYLFAMAKKIKLSPVMSMLAHWQKMIANRSPIDITTLVTRIATHVKALDNAQVTYLTWGNEYQLRVGPSSSARYGYENLIMRGITDLTTRVNTMGQQ</sequence>
<dbReference type="AlphaFoldDB" id="A0A3L6Q369"/>
<protein>
    <recommendedName>
        <fullName evidence="2">Arabidopsis retrotransposon Orf1 C-terminal domain-containing protein</fullName>
    </recommendedName>
</protein>
<dbReference type="Pfam" id="PF03078">
    <property type="entry name" value="ATHILA"/>
    <property type="match status" value="1"/>
</dbReference>
<dbReference type="EMBL" id="PQIB02000014">
    <property type="protein sequence ID" value="RLM69964.1"/>
    <property type="molecule type" value="Genomic_DNA"/>
</dbReference>
<dbReference type="InterPro" id="IPR004312">
    <property type="entry name" value="ATHILA_Orf1_C"/>
</dbReference>
<dbReference type="OrthoDB" id="712959at2759"/>
<evidence type="ECO:0000313" key="3">
    <source>
        <dbReference type="EMBL" id="RLM69964.1"/>
    </source>
</evidence>
<dbReference type="PANTHER" id="PTHR48243:SF1">
    <property type="entry name" value="AMINOTRANSFERASE-LIKE PLANT MOBILE DOMAIN-CONTAINING PROTEIN"/>
    <property type="match status" value="1"/>
</dbReference>
<organism evidence="3 4">
    <name type="scientific">Panicum miliaceum</name>
    <name type="common">Proso millet</name>
    <name type="synonym">Broomcorn millet</name>
    <dbReference type="NCBI Taxonomy" id="4540"/>
    <lineage>
        <taxon>Eukaryota</taxon>
        <taxon>Viridiplantae</taxon>
        <taxon>Streptophyta</taxon>
        <taxon>Embryophyta</taxon>
        <taxon>Tracheophyta</taxon>
        <taxon>Spermatophyta</taxon>
        <taxon>Magnoliopsida</taxon>
        <taxon>Liliopsida</taxon>
        <taxon>Poales</taxon>
        <taxon>Poaceae</taxon>
        <taxon>PACMAD clade</taxon>
        <taxon>Panicoideae</taxon>
        <taxon>Panicodae</taxon>
        <taxon>Paniceae</taxon>
        <taxon>Panicinae</taxon>
        <taxon>Panicum</taxon>
        <taxon>Panicum sect. Panicum</taxon>
    </lineage>
</organism>
<evidence type="ECO:0000259" key="2">
    <source>
        <dbReference type="Pfam" id="PF03078"/>
    </source>
</evidence>
<reference evidence="4" key="1">
    <citation type="journal article" date="2019" name="Nat. Commun.">
        <title>The genome of broomcorn millet.</title>
        <authorList>
            <person name="Zou C."/>
            <person name="Miki D."/>
            <person name="Li D."/>
            <person name="Tang Q."/>
            <person name="Xiao L."/>
            <person name="Rajput S."/>
            <person name="Deng P."/>
            <person name="Jia W."/>
            <person name="Huang R."/>
            <person name="Zhang M."/>
            <person name="Sun Y."/>
            <person name="Hu J."/>
            <person name="Fu X."/>
            <person name="Schnable P.S."/>
            <person name="Li F."/>
            <person name="Zhang H."/>
            <person name="Feng B."/>
            <person name="Zhu X."/>
            <person name="Liu R."/>
            <person name="Schnable J.C."/>
            <person name="Zhu J.-K."/>
            <person name="Zhang H."/>
        </authorList>
    </citation>
    <scope>NUCLEOTIDE SEQUENCE [LARGE SCALE GENOMIC DNA]</scope>
</reference>
<name>A0A3L6Q369_PANMI</name>
<feature type="domain" description="Arabidopsis retrotransposon Orf1 C-terminal" evidence="2">
    <location>
        <begin position="80"/>
        <end position="231"/>
    </location>
</feature>
<dbReference type="PANTHER" id="PTHR48243">
    <property type="entry name" value="AMINOTRANSFERASE-LIKE PLANT MOBILE DOMAIN-CONTAINING PROTEIN"/>
    <property type="match status" value="1"/>
</dbReference>
<gene>
    <name evidence="3" type="ORF">C2845_PM17G07320</name>
</gene>
<dbReference type="Proteomes" id="UP000275267">
    <property type="component" value="Unassembled WGS sequence"/>
</dbReference>
<evidence type="ECO:0000256" key="1">
    <source>
        <dbReference type="SAM" id="MobiDB-lite"/>
    </source>
</evidence>
<comment type="caution">
    <text evidence="3">The sequence shown here is derived from an EMBL/GenBank/DDBJ whole genome shotgun (WGS) entry which is preliminary data.</text>
</comment>
<accession>A0A3L6Q369</accession>
<proteinExistence type="predicted"/>
<evidence type="ECO:0000313" key="4">
    <source>
        <dbReference type="Proteomes" id="UP000275267"/>
    </source>
</evidence>
<feature type="region of interest" description="Disordered" evidence="1">
    <location>
        <begin position="1"/>
        <end position="46"/>
    </location>
</feature>
<keyword evidence="4" id="KW-1185">Reference proteome</keyword>